<keyword evidence="4" id="KW-0325">Glycoprotein</keyword>
<evidence type="ECO:0000313" key="8">
    <source>
        <dbReference type="Proteomes" id="UP000694425"/>
    </source>
</evidence>
<organism evidence="7 8">
    <name type="scientific">Neovison vison</name>
    <name type="common">American mink</name>
    <name type="synonym">Mustela vison</name>
    <dbReference type="NCBI Taxonomy" id="452646"/>
    <lineage>
        <taxon>Eukaryota</taxon>
        <taxon>Metazoa</taxon>
        <taxon>Chordata</taxon>
        <taxon>Craniata</taxon>
        <taxon>Vertebrata</taxon>
        <taxon>Euteleostomi</taxon>
        <taxon>Mammalia</taxon>
        <taxon>Eutheria</taxon>
        <taxon>Laurasiatheria</taxon>
        <taxon>Carnivora</taxon>
        <taxon>Caniformia</taxon>
        <taxon>Musteloidea</taxon>
        <taxon>Mustelidae</taxon>
        <taxon>Mustelinae</taxon>
        <taxon>Neogale</taxon>
    </lineage>
</organism>
<dbReference type="Ensembl" id="ENSNVIT00000003189.1">
    <property type="protein sequence ID" value="ENSNVIP00000002744.1"/>
    <property type="gene ID" value="ENSNVIG00000002200.1"/>
</dbReference>
<accession>A0A8C7A8I7</accession>
<keyword evidence="1 5" id="KW-0732">Signal</keyword>
<reference evidence="7" key="2">
    <citation type="submission" date="2025-09" db="UniProtKB">
        <authorList>
            <consortium name="Ensembl"/>
        </authorList>
    </citation>
    <scope>IDENTIFICATION</scope>
</reference>
<dbReference type="GeneTree" id="ENSGT00940000161332"/>
<feature type="domain" description="TB" evidence="6">
    <location>
        <begin position="66"/>
        <end position="125"/>
    </location>
</feature>
<keyword evidence="8" id="KW-1185">Reference proteome</keyword>
<evidence type="ECO:0000256" key="2">
    <source>
        <dbReference type="ARBA" id="ARBA00022737"/>
    </source>
</evidence>
<dbReference type="InterPro" id="IPR017878">
    <property type="entry name" value="TB_dom"/>
</dbReference>
<dbReference type="Pfam" id="PF21333">
    <property type="entry name" value="FST_N"/>
    <property type="match status" value="1"/>
</dbReference>
<proteinExistence type="predicted"/>
<feature type="chain" id="PRO_5034565353" description="TB domain-containing protein" evidence="5">
    <location>
        <begin position="26"/>
        <end position="144"/>
    </location>
</feature>
<dbReference type="InterPro" id="IPR036773">
    <property type="entry name" value="TB_dom_sf"/>
</dbReference>
<name>A0A8C7A8I7_NEOVI</name>
<dbReference type="FunFam" id="3.90.290.10:FF:000021">
    <property type="entry name" value="follistatin-related protein 3"/>
    <property type="match status" value="1"/>
</dbReference>
<keyword evidence="3" id="KW-1015">Disulfide bond</keyword>
<reference evidence="7" key="1">
    <citation type="submission" date="2025-08" db="UniProtKB">
        <authorList>
            <consortium name="Ensembl"/>
        </authorList>
    </citation>
    <scope>IDENTIFICATION</scope>
</reference>
<dbReference type="Gene3D" id="3.90.290.10">
    <property type="entry name" value="TGF-beta binding (TB) domain"/>
    <property type="match status" value="1"/>
</dbReference>
<evidence type="ECO:0000256" key="5">
    <source>
        <dbReference type="SAM" id="SignalP"/>
    </source>
</evidence>
<sequence length="144" mass="15136">MAKGPRAELGWELLCSSLALLPSLGAVIPLVTEHQLYAAPRAGSWVLGVQEGTPGEAVTALRCTGGVCWLQQGREATCSLVLKTDVSQAECCASSSIDTAWSNFTHPGNKISLLGFLGLVHCLPCKGETMGVSHRSGSLGENWQ</sequence>
<evidence type="ECO:0000256" key="1">
    <source>
        <dbReference type="ARBA" id="ARBA00022729"/>
    </source>
</evidence>
<dbReference type="AlphaFoldDB" id="A0A8C7A8I7"/>
<keyword evidence="2" id="KW-0677">Repeat</keyword>
<dbReference type="PROSITE" id="PS51364">
    <property type="entry name" value="TB"/>
    <property type="match status" value="1"/>
</dbReference>
<dbReference type="SUPFAM" id="SSF57581">
    <property type="entry name" value="TB module/8-cys domain"/>
    <property type="match status" value="1"/>
</dbReference>
<evidence type="ECO:0000256" key="3">
    <source>
        <dbReference type="ARBA" id="ARBA00023157"/>
    </source>
</evidence>
<evidence type="ECO:0000256" key="4">
    <source>
        <dbReference type="ARBA" id="ARBA00023180"/>
    </source>
</evidence>
<feature type="signal peptide" evidence="5">
    <location>
        <begin position="1"/>
        <end position="25"/>
    </location>
</feature>
<evidence type="ECO:0000259" key="6">
    <source>
        <dbReference type="PROSITE" id="PS51364"/>
    </source>
</evidence>
<protein>
    <recommendedName>
        <fullName evidence="6">TB domain-containing protein</fullName>
    </recommendedName>
</protein>
<evidence type="ECO:0000313" key="7">
    <source>
        <dbReference type="Ensembl" id="ENSNVIP00000002744.1"/>
    </source>
</evidence>
<dbReference type="Proteomes" id="UP000694425">
    <property type="component" value="Unplaced"/>
</dbReference>